<reference evidence="2" key="1">
    <citation type="journal article" date="2014" name="Nat. Genet.">
        <title>Genome of the human hookworm Necator americanus.</title>
        <authorList>
            <person name="Tang Y.T."/>
            <person name="Gao X."/>
            <person name="Rosa B.A."/>
            <person name="Abubucker S."/>
            <person name="Hallsworth-Pepin K."/>
            <person name="Martin J."/>
            <person name="Tyagi R."/>
            <person name="Heizer E."/>
            <person name="Zhang X."/>
            <person name="Bhonagiri-Palsikar V."/>
            <person name="Minx P."/>
            <person name="Warren W.C."/>
            <person name="Wang Q."/>
            <person name="Zhan B."/>
            <person name="Hotez P.J."/>
            <person name="Sternberg P.W."/>
            <person name="Dougall A."/>
            <person name="Gaze S.T."/>
            <person name="Mulvenna J."/>
            <person name="Sotillo J."/>
            <person name="Ranganathan S."/>
            <person name="Rabelo E.M."/>
            <person name="Wilson R.K."/>
            <person name="Felgner P.L."/>
            <person name="Bethony J."/>
            <person name="Hawdon J.M."/>
            <person name="Gasser R.B."/>
            <person name="Loukas A."/>
            <person name="Mitreva M."/>
        </authorList>
    </citation>
    <scope>NUCLEOTIDE SEQUENCE [LARGE SCALE GENOMIC DNA]</scope>
</reference>
<keyword evidence="2" id="KW-1185">Reference proteome</keyword>
<sequence length="68" mass="7656">MGHGLGNVSSMAPVWNVWWLRDDGRHGNVSIWRNDVGQISRITIISIVLHFLYCCQCNNKVQSLGKCA</sequence>
<evidence type="ECO:0000313" key="1">
    <source>
        <dbReference type="EMBL" id="ETN77151.1"/>
    </source>
</evidence>
<dbReference type="KEGG" id="nai:NECAME_03251"/>
<dbReference type="Proteomes" id="UP000053676">
    <property type="component" value="Unassembled WGS sequence"/>
</dbReference>
<protein>
    <submittedName>
        <fullName evidence="1">Uncharacterized protein</fullName>
    </submittedName>
</protein>
<evidence type="ECO:0000313" key="2">
    <source>
        <dbReference type="Proteomes" id="UP000053676"/>
    </source>
</evidence>
<gene>
    <name evidence="1" type="ORF">NECAME_03251</name>
</gene>
<name>W2T7K7_NECAM</name>
<dbReference type="AlphaFoldDB" id="W2T7K7"/>
<organism evidence="1 2">
    <name type="scientific">Necator americanus</name>
    <name type="common">Human hookworm</name>
    <dbReference type="NCBI Taxonomy" id="51031"/>
    <lineage>
        <taxon>Eukaryota</taxon>
        <taxon>Metazoa</taxon>
        <taxon>Ecdysozoa</taxon>
        <taxon>Nematoda</taxon>
        <taxon>Chromadorea</taxon>
        <taxon>Rhabditida</taxon>
        <taxon>Rhabditina</taxon>
        <taxon>Rhabditomorpha</taxon>
        <taxon>Strongyloidea</taxon>
        <taxon>Ancylostomatidae</taxon>
        <taxon>Bunostominae</taxon>
        <taxon>Necator</taxon>
    </lineage>
</organism>
<accession>W2T7K7</accession>
<dbReference type="EMBL" id="KI660189">
    <property type="protein sequence ID" value="ETN77151.1"/>
    <property type="molecule type" value="Genomic_DNA"/>
</dbReference>
<proteinExistence type="predicted"/>